<dbReference type="Pfam" id="PF04577">
    <property type="entry name" value="Glyco_transf_61"/>
    <property type="match status" value="1"/>
</dbReference>
<dbReference type="AlphaFoldDB" id="C1EJQ6"/>
<evidence type="ECO:0000256" key="2">
    <source>
        <dbReference type="SAM" id="Phobius"/>
    </source>
</evidence>
<dbReference type="OrthoDB" id="10653436at2759"/>
<evidence type="ECO:0000256" key="1">
    <source>
        <dbReference type="SAM" id="MobiDB-lite"/>
    </source>
</evidence>
<gene>
    <name evidence="4" type="ORF">MICPUN_65027</name>
</gene>
<dbReference type="InParanoid" id="C1EJQ6"/>
<name>C1EJQ6_MICCC</name>
<evidence type="ECO:0000313" key="4">
    <source>
        <dbReference type="EMBL" id="ACO68232.1"/>
    </source>
</evidence>
<keyword evidence="2" id="KW-1133">Transmembrane helix</keyword>
<protein>
    <recommendedName>
        <fullName evidence="3">Glycosyltransferase 61 catalytic domain-containing protein</fullName>
    </recommendedName>
</protein>
<dbReference type="EMBL" id="CP001335">
    <property type="protein sequence ID" value="ACO68232.1"/>
    <property type="molecule type" value="Genomic_DNA"/>
</dbReference>
<feature type="domain" description="Glycosyltransferase 61 catalytic" evidence="3">
    <location>
        <begin position="198"/>
        <end position="287"/>
    </location>
</feature>
<dbReference type="RefSeq" id="XP_002506974.1">
    <property type="nucleotide sequence ID" value="XM_002506928.1"/>
</dbReference>
<keyword evidence="5" id="KW-1185">Reference proteome</keyword>
<feature type="region of interest" description="Disordered" evidence="1">
    <location>
        <begin position="1"/>
        <end position="21"/>
    </location>
</feature>
<accession>C1EJQ6</accession>
<reference evidence="4 5" key="1">
    <citation type="journal article" date="2009" name="Science">
        <title>Green evolution and dynamic adaptations revealed by genomes of the marine picoeukaryotes Micromonas.</title>
        <authorList>
            <person name="Worden A.Z."/>
            <person name="Lee J.H."/>
            <person name="Mock T."/>
            <person name="Rouze P."/>
            <person name="Simmons M.P."/>
            <person name="Aerts A.L."/>
            <person name="Allen A.E."/>
            <person name="Cuvelier M.L."/>
            <person name="Derelle E."/>
            <person name="Everett M.V."/>
            <person name="Foulon E."/>
            <person name="Grimwood J."/>
            <person name="Gundlach H."/>
            <person name="Henrissat B."/>
            <person name="Napoli C."/>
            <person name="McDonald S.M."/>
            <person name="Parker M.S."/>
            <person name="Rombauts S."/>
            <person name="Salamov A."/>
            <person name="Von Dassow P."/>
            <person name="Badger J.H."/>
            <person name="Coutinho P.M."/>
            <person name="Demir E."/>
            <person name="Dubchak I."/>
            <person name="Gentemann C."/>
            <person name="Eikrem W."/>
            <person name="Gready J.E."/>
            <person name="John U."/>
            <person name="Lanier W."/>
            <person name="Lindquist E.A."/>
            <person name="Lucas S."/>
            <person name="Mayer K.F."/>
            <person name="Moreau H."/>
            <person name="Not F."/>
            <person name="Otillar R."/>
            <person name="Panaud O."/>
            <person name="Pangilinan J."/>
            <person name="Paulsen I."/>
            <person name="Piegu B."/>
            <person name="Poliakov A."/>
            <person name="Robbens S."/>
            <person name="Schmutz J."/>
            <person name="Toulza E."/>
            <person name="Wyss T."/>
            <person name="Zelensky A."/>
            <person name="Zhou K."/>
            <person name="Armbrust E.V."/>
            <person name="Bhattacharya D."/>
            <person name="Goodenough U.W."/>
            <person name="Van de Peer Y."/>
            <person name="Grigoriev I.V."/>
        </authorList>
    </citation>
    <scope>NUCLEOTIDE SEQUENCE [LARGE SCALE GENOMIC DNA]</scope>
    <source>
        <strain evidence="5">RCC299 / NOUM17</strain>
    </source>
</reference>
<keyword evidence="2" id="KW-0472">Membrane</keyword>
<sequence>MVAPEMKASHVRGPDPEGRSPNLHRKFSNKIITCFFALSLILTLLVFDCGVASTFIDTRIDVAGDGQLGRSFDCCVVVNNARYLMNSGGFHIGHWGFVLVDIFRKLAAPQPRPDACHVILRDAVASRRRMRKLYDVARRSEYLRASCKMFKSMSGVSLDFSSSPPGFSCSGTRLIRTDAAIEPHEWVNFSSYKAPELAARDNFGCRDESTEDVLIYNRRGSRNIRNDVEVTEFLSKQYGVHAKVLFPNQLSPEEQICEMTKRRKIIITPHGGQQGSLIFKRAGVAVVVISPEEALLECYRFFSHEQDLWYHVRGNVSWACDGHCSKSLGAWKNDADCNRACVVKGRDSTIDLSVSALQDEKWTRVITRSDKYQFLIIRPTPRWYSHPPALLSGHLKVKRYRARLWVMILSLGGYVRVARARSSRQSTPPRLWVIAFSAASPPRPHKTIRYRKTKTPSTHTYVAAFAELRISPVLPRNCPCLWEMPISVNVQWRVGAAVWGLIPQVGSGGNGASRGNLYPAPLVTTFVQGRRSDVLPMDSIRTRASRRRTDTGYLCIDATAEAA</sequence>
<feature type="transmembrane region" description="Helical" evidence="2">
    <location>
        <begin position="27"/>
        <end position="47"/>
    </location>
</feature>
<dbReference type="GeneID" id="8249908"/>
<dbReference type="KEGG" id="mis:MICPUN_65027"/>
<evidence type="ECO:0000259" key="3">
    <source>
        <dbReference type="Pfam" id="PF04577"/>
    </source>
</evidence>
<dbReference type="InterPro" id="IPR049625">
    <property type="entry name" value="Glyco_transf_61_cat"/>
</dbReference>
<organism evidence="4 5">
    <name type="scientific">Micromonas commoda (strain RCC299 / NOUM17 / CCMP2709)</name>
    <name type="common">Picoplanktonic green alga</name>
    <dbReference type="NCBI Taxonomy" id="296587"/>
    <lineage>
        <taxon>Eukaryota</taxon>
        <taxon>Viridiplantae</taxon>
        <taxon>Chlorophyta</taxon>
        <taxon>Mamiellophyceae</taxon>
        <taxon>Mamiellales</taxon>
        <taxon>Mamiellaceae</taxon>
        <taxon>Micromonas</taxon>
    </lineage>
</organism>
<dbReference type="GO" id="GO:0016757">
    <property type="term" value="F:glycosyltransferase activity"/>
    <property type="evidence" value="ECO:0007669"/>
    <property type="project" value="InterPro"/>
</dbReference>
<dbReference type="Proteomes" id="UP000002009">
    <property type="component" value="Chromosome 17"/>
</dbReference>
<evidence type="ECO:0000313" key="5">
    <source>
        <dbReference type="Proteomes" id="UP000002009"/>
    </source>
</evidence>
<keyword evidence="2" id="KW-0812">Transmembrane</keyword>
<proteinExistence type="predicted"/>